<evidence type="ECO:0000313" key="3">
    <source>
        <dbReference type="Proteomes" id="UP000037697"/>
    </source>
</evidence>
<dbReference type="EMBL" id="LIRS01000139">
    <property type="protein sequence ID" value="KOY21438.1"/>
    <property type="molecule type" value="Genomic_DNA"/>
</dbReference>
<keyword evidence="1" id="KW-0175">Coiled coil</keyword>
<evidence type="ECO:0000313" key="2">
    <source>
        <dbReference type="EMBL" id="KOY21438.1"/>
    </source>
</evidence>
<evidence type="ECO:0000256" key="1">
    <source>
        <dbReference type="SAM" id="Coils"/>
    </source>
</evidence>
<feature type="coiled-coil region" evidence="1">
    <location>
        <begin position="85"/>
        <end position="112"/>
    </location>
</feature>
<protein>
    <submittedName>
        <fullName evidence="2">VspD</fullName>
    </submittedName>
</protein>
<proteinExistence type="predicted"/>
<reference evidence="2 3" key="1">
    <citation type="submission" date="2015-07" db="EMBL/GenBank/DDBJ databases">
        <title>Foodborne Vibrio parahaemolyticus Isolates.</title>
        <authorList>
            <person name="Ronholm J."/>
            <person name="Petronella N."/>
            <person name="Kenwell R."/>
            <person name="Banerjee S."/>
        </authorList>
    </citation>
    <scope>NUCLEOTIDE SEQUENCE [LARGE SCALE GENOMIC DNA]</scope>
    <source>
        <strain evidence="2 3">HS-06-05</strain>
    </source>
</reference>
<organism evidence="2 3">
    <name type="scientific">Vibrio parahaemolyticus</name>
    <dbReference type="NCBI Taxonomy" id="670"/>
    <lineage>
        <taxon>Bacteria</taxon>
        <taxon>Pseudomonadati</taxon>
        <taxon>Pseudomonadota</taxon>
        <taxon>Gammaproteobacteria</taxon>
        <taxon>Vibrionales</taxon>
        <taxon>Vibrionaceae</taxon>
        <taxon>Vibrio</taxon>
    </lineage>
</organism>
<name>A0AAW3IQ67_VIBPH</name>
<comment type="caution">
    <text evidence="2">The sequence shown here is derived from an EMBL/GenBank/DDBJ whole genome shotgun (WGS) entry which is preliminary data.</text>
</comment>
<sequence length="348" mass="37121">MRSSLVSNLEPVALWSQANEEIEKAQNRPQEFAESGAVVPGQPLPGSSVSLNDLWRVIKDSMKDVAEAVSGTGQENVATKKGLIQIQKDSQIEMLNERASQLEEQKKAEQKQGIWGKIAMALSFVAAIIMAPFNPVMAAVMIGGLIASLVIPKIADEIMKAAGVDEKIRGYVKLGLDLAIGIGSAILSFNPANIASSAGKAIAGGAAKVGALVNKTMNAANTLKSFSSISSKAGNIVNKMKKMIEPLLNKIQDFAKGGQMATSRISQASSVASNVTSTVSMGYGVKSADVAKDLEIAQAKQDELQTRIDQVLMMLEQALRSVSHSFESLFKTNEDHREFTKAMSSIHM</sequence>
<gene>
    <name evidence="2" type="ORF">ACX05_21950</name>
</gene>
<dbReference type="Proteomes" id="UP000037697">
    <property type="component" value="Unassembled WGS sequence"/>
</dbReference>
<dbReference type="AlphaFoldDB" id="A0AAW3IQ67"/>
<dbReference type="RefSeq" id="WP_020841352.1">
    <property type="nucleotide sequence ID" value="NZ_CP046788.1"/>
</dbReference>
<accession>A0AAW3IQ67</accession>